<dbReference type="EMBL" id="LJIJ01001757">
    <property type="protein sequence ID" value="ODM90894.1"/>
    <property type="molecule type" value="Genomic_DNA"/>
</dbReference>
<proteinExistence type="predicted"/>
<evidence type="ECO:0000313" key="2">
    <source>
        <dbReference type="Proteomes" id="UP000094527"/>
    </source>
</evidence>
<comment type="caution">
    <text evidence="1">The sequence shown here is derived from an EMBL/GenBank/DDBJ whole genome shotgun (WGS) entry which is preliminary data.</text>
</comment>
<sequence length="114" mass="12981">MQNFVVNIHRQSSTLTDAEIAINSSQESSFLKNRPCKNTSLFYFYVKPWLNTSSSSATLQLFNNTSVAKRGCDHNMFEAIWHSLRESLDEESCKVNSSPKKKNTCTLRNTVGRL</sequence>
<gene>
    <name evidence="1" type="ORF">Ocin01_15788</name>
</gene>
<name>A0A1D2MDF4_ORCCI</name>
<reference evidence="1 2" key="1">
    <citation type="journal article" date="2016" name="Genome Biol. Evol.">
        <title>Gene Family Evolution Reflects Adaptation to Soil Environmental Stressors in the Genome of the Collembolan Orchesella cincta.</title>
        <authorList>
            <person name="Faddeeva-Vakhrusheva A."/>
            <person name="Derks M.F."/>
            <person name="Anvar S.Y."/>
            <person name="Agamennone V."/>
            <person name="Suring W."/>
            <person name="Smit S."/>
            <person name="van Straalen N.M."/>
            <person name="Roelofs D."/>
        </authorList>
    </citation>
    <scope>NUCLEOTIDE SEQUENCE [LARGE SCALE GENOMIC DNA]</scope>
    <source>
        <tissue evidence="1">Mixed pool</tissue>
    </source>
</reference>
<dbReference type="AlphaFoldDB" id="A0A1D2MDF4"/>
<accession>A0A1D2MDF4</accession>
<evidence type="ECO:0000313" key="1">
    <source>
        <dbReference type="EMBL" id="ODM90894.1"/>
    </source>
</evidence>
<dbReference type="Proteomes" id="UP000094527">
    <property type="component" value="Unassembled WGS sequence"/>
</dbReference>
<protein>
    <submittedName>
        <fullName evidence="1">Uncharacterized protein</fullName>
    </submittedName>
</protein>
<keyword evidence="2" id="KW-1185">Reference proteome</keyword>
<organism evidence="1 2">
    <name type="scientific">Orchesella cincta</name>
    <name type="common">Springtail</name>
    <name type="synonym">Podura cincta</name>
    <dbReference type="NCBI Taxonomy" id="48709"/>
    <lineage>
        <taxon>Eukaryota</taxon>
        <taxon>Metazoa</taxon>
        <taxon>Ecdysozoa</taxon>
        <taxon>Arthropoda</taxon>
        <taxon>Hexapoda</taxon>
        <taxon>Collembola</taxon>
        <taxon>Entomobryomorpha</taxon>
        <taxon>Entomobryoidea</taxon>
        <taxon>Orchesellidae</taxon>
        <taxon>Orchesellinae</taxon>
        <taxon>Orchesella</taxon>
    </lineage>
</organism>